<protein>
    <submittedName>
        <fullName evidence="2">Uncharacterized protein</fullName>
    </submittedName>
</protein>
<name>A0A9P8Q2H5_WICPI</name>
<organism evidence="2 3">
    <name type="scientific">Wickerhamomyces pijperi</name>
    <name type="common">Yeast</name>
    <name type="synonym">Pichia pijperi</name>
    <dbReference type="NCBI Taxonomy" id="599730"/>
    <lineage>
        <taxon>Eukaryota</taxon>
        <taxon>Fungi</taxon>
        <taxon>Dikarya</taxon>
        <taxon>Ascomycota</taxon>
        <taxon>Saccharomycotina</taxon>
        <taxon>Saccharomycetes</taxon>
        <taxon>Phaffomycetales</taxon>
        <taxon>Wickerhamomycetaceae</taxon>
        <taxon>Wickerhamomyces</taxon>
    </lineage>
</organism>
<reference evidence="2" key="1">
    <citation type="journal article" date="2021" name="Open Biol.">
        <title>Shared evolutionary footprints suggest mitochondrial oxidative damage underlies multiple complex I losses in fungi.</title>
        <authorList>
            <person name="Schikora-Tamarit M.A."/>
            <person name="Marcet-Houben M."/>
            <person name="Nosek J."/>
            <person name="Gabaldon T."/>
        </authorList>
    </citation>
    <scope>NUCLEOTIDE SEQUENCE</scope>
    <source>
        <strain evidence="2">CBS2887</strain>
    </source>
</reference>
<reference evidence="2" key="2">
    <citation type="submission" date="2021-01" db="EMBL/GenBank/DDBJ databases">
        <authorList>
            <person name="Schikora-Tamarit M.A."/>
        </authorList>
    </citation>
    <scope>NUCLEOTIDE SEQUENCE</scope>
    <source>
        <strain evidence="2">CBS2887</strain>
    </source>
</reference>
<evidence type="ECO:0000313" key="3">
    <source>
        <dbReference type="Proteomes" id="UP000774326"/>
    </source>
</evidence>
<dbReference type="Proteomes" id="UP000774326">
    <property type="component" value="Unassembled WGS sequence"/>
</dbReference>
<dbReference type="EMBL" id="JAEUBG010003490">
    <property type="protein sequence ID" value="KAH3682702.1"/>
    <property type="molecule type" value="Genomic_DNA"/>
</dbReference>
<dbReference type="AlphaFoldDB" id="A0A9P8Q2H5"/>
<comment type="caution">
    <text evidence="2">The sequence shown here is derived from an EMBL/GenBank/DDBJ whole genome shotgun (WGS) entry which is preliminary data.</text>
</comment>
<keyword evidence="3" id="KW-1185">Reference proteome</keyword>
<feature type="region of interest" description="Disordered" evidence="1">
    <location>
        <begin position="1"/>
        <end position="27"/>
    </location>
</feature>
<accession>A0A9P8Q2H5</accession>
<sequence>MDLSNKEATEPATSISDNQAEPKPKAWKAKKPEIATILKVVKTAPSPLSGRALSLVKLLDLITSSMVDSVKPSSCKVCFKTMALLIKLISNFKAKIAE</sequence>
<gene>
    <name evidence="2" type="ORF">WICPIJ_006330</name>
</gene>
<evidence type="ECO:0000256" key="1">
    <source>
        <dbReference type="SAM" id="MobiDB-lite"/>
    </source>
</evidence>
<proteinExistence type="predicted"/>
<evidence type="ECO:0000313" key="2">
    <source>
        <dbReference type="EMBL" id="KAH3682702.1"/>
    </source>
</evidence>